<dbReference type="PANTHER" id="PTHR43054:SF1">
    <property type="entry name" value="SCYLLO-INOSITOL 2-DEHYDROGENASE (NADP(+)) IOLU"/>
    <property type="match status" value="1"/>
</dbReference>
<dbReference type="Gene3D" id="3.30.360.10">
    <property type="entry name" value="Dihydrodipicolinate Reductase, domain 2"/>
    <property type="match status" value="1"/>
</dbReference>
<reference evidence="3 4" key="1">
    <citation type="submission" date="2017-05" db="EMBL/GenBank/DDBJ databases">
        <title>Vagococcus spp. assemblies.</title>
        <authorList>
            <person name="Gulvik C.A."/>
        </authorList>
    </citation>
    <scope>NUCLEOTIDE SEQUENCE [LARGE SCALE GENOMIC DNA]</scope>
    <source>
        <strain evidence="3 4">DSM 24756</strain>
    </source>
</reference>
<comment type="caution">
    <text evidence="3">The sequence shown here is derived from an EMBL/GenBank/DDBJ whole genome shotgun (WGS) entry which is preliminary data.</text>
</comment>
<keyword evidence="4" id="KW-1185">Reference proteome</keyword>
<dbReference type="InterPro" id="IPR000683">
    <property type="entry name" value="Gfo/Idh/MocA-like_OxRdtase_N"/>
</dbReference>
<dbReference type="RefSeq" id="WP_126822029.1">
    <property type="nucleotide sequence ID" value="NZ_JBHLWU010000001.1"/>
</dbReference>
<sequence length="336" mass="37878">MVEKLNLGTIGTSWITEQFIHAADETQRYQLVSVYSRSLEKAKKMSGVGQEVSLYDDLQMFLAHEQLDVVYIASPNSVHFAQARQALLAGKHIIVEKPAFSNVEELNEILNLAKKQNKYFFEATRTLHEDGFNQVKKHLPTQLVGANLTFMKYSSKYDELKNGGSPNIFSSQYSGGALMDLGIYLLYAAIGWFGRPTDVDYIARKLPTGVDGIGTILLRYPTFDVTMQVGKVANSFLPSEIYGEEKTIIINAINSISSIKEYSQATGKTETIACKNNENPMVEEAENFAEVLTNKKNEVIQKDYQEWLKLAKEVHETIAKLKIRANIQFEADQKRK</sequence>
<dbReference type="Pfam" id="PF01408">
    <property type="entry name" value="GFO_IDH_MocA"/>
    <property type="match status" value="1"/>
</dbReference>
<name>A0A430AIR5_9ENTE</name>
<dbReference type="InterPro" id="IPR055170">
    <property type="entry name" value="GFO_IDH_MocA-like_dom"/>
</dbReference>
<feature type="domain" description="Gfo/Idh/MocA-like oxidoreductase N-terminal" evidence="1">
    <location>
        <begin position="6"/>
        <end position="121"/>
    </location>
</feature>
<dbReference type="PANTHER" id="PTHR43054">
    <property type="match status" value="1"/>
</dbReference>
<organism evidence="3 4">
    <name type="scientific">Vagococcus entomophilus</name>
    <dbReference type="NCBI Taxonomy" id="1160095"/>
    <lineage>
        <taxon>Bacteria</taxon>
        <taxon>Bacillati</taxon>
        <taxon>Bacillota</taxon>
        <taxon>Bacilli</taxon>
        <taxon>Lactobacillales</taxon>
        <taxon>Enterococcaceae</taxon>
        <taxon>Vagococcus</taxon>
    </lineage>
</organism>
<evidence type="ECO:0000259" key="1">
    <source>
        <dbReference type="Pfam" id="PF01408"/>
    </source>
</evidence>
<dbReference type="InterPro" id="IPR036291">
    <property type="entry name" value="NAD(P)-bd_dom_sf"/>
</dbReference>
<dbReference type="Gene3D" id="3.40.50.720">
    <property type="entry name" value="NAD(P)-binding Rossmann-like Domain"/>
    <property type="match status" value="1"/>
</dbReference>
<evidence type="ECO:0000313" key="3">
    <source>
        <dbReference type="EMBL" id="RSU07928.1"/>
    </source>
</evidence>
<dbReference type="SUPFAM" id="SSF55347">
    <property type="entry name" value="Glyceraldehyde-3-phosphate dehydrogenase-like, C-terminal domain"/>
    <property type="match status" value="1"/>
</dbReference>
<dbReference type="SUPFAM" id="SSF51735">
    <property type="entry name" value="NAD(P)-binding Rossmann-fold domains"/>
    <property type="match status" value="1"/>
</dbReference>
<dbReference type="AlphaFoldDB" id="A0A430AIR5"/>
<feature type="domain" description="GFO/IDH/MocA-like oxidoreductase" evidence="2">
    <location>
        <begin position="161"/>
        <end position="248"/>
    </location>
</feature>
<dbReference type="EMBL" id="NGJZ01000001">
    <property type="protein sequence ID" value="RSU07928.1"/>
    <property type="molecule type" value="Genomic_DNA"/>
</dbReference>
<protein>
    <submittedName>
        <fullName evidence="3">Oxidoreductase</fullName>
    </submittedName>
</protein>
<dbReference type="GO" id="GO:0000166">
    <property type="term" value="F:nucleotide binding"/>
    <property type="evidence" value="ECO:0007669"/>
    <property type="project" value="InterPro"/>
</dbReference>
<evidence type="ECO:0000313" key="4">
    <source>
        <dbReference type="Proteomes" id="UP000288669"/>
    </source>
</evidence>
<proteinExistence type="predicted"/>
<accession>A0A430AIR5</accession>
<gene>
    <name evidence="3" type="ORF">CBF30_01425</name>
</gene>
<dbReference type="Proteomes" id="UP000288669">
    <property type="component" value="Unassembled WGS sequence"/>
</dbReference>
<dbReference type="OrthoDB" id="9815825at2"/>
<evidence type="ECO:0000259" key="2">
    <source>
        <dbReference type="Pfam" id="PF22725"/>
    </source>
</evidence>
<dbReference type="Pfam" id="PF22725">
    <property type="entry name" value="GFO_IDH_MocA_C3"/>
    <property type="match status" value="1"/>
</dbReference>